<organism evidence="1 2">
    <name type="scientific">Microcystis aeruginosa Ma_SC_T_19800800_S464</name>
    <dbReference type="NCBI Taxonomy" id="2486257"/>
    <lineage>
        <taxon>Bacteria</taxon>
        <taxon>Bacillati</taxon>
        <taxon>Cyanobacteriota</taxon>
        <taxon>Cyanophyceae</taxon>
        <taxon>Oscillatoriophycideae</taxon>
        <taxon>Chroococcales</taxon>
        <taxon>Microcystaceae</taxon>
        <taxon>Microcystis</taxon>
    </lineage>
</organism>
<dbReference type="AlphaFoldDB" id="A0A552E3B7"/>
<evidence type="ECO:0000313" key="1">
    <source>
        <dbReference type="EMBL" id="TRU28933.1"/>
    </source>
</evidence>
<dbReference type="EMBL" id="SFBL01000029">
    <property type="protein sequence ID" value="TRU28933.1"/>
    <property type="molecule type" value="Genomic_DNA"/>
</dbReference>
<dbReference type="Proteomes" id="UP000319313">
    <property type="component" value="Unassembled WGS sequence"/>
</dbReference>
<protein>
    <submittedName>
        <fullName evidence="1">Uncharacterized protein</fullName>
    </submittedName>
</protein>
<comment type="caution">
    <text evidence="1">The sequence shown here is derived from an EMBL/GenBank/DDBJ whole genome shotgun (WGS) entry which is preliminary data.</text>
</comment>
<accession>A0A552E3B7</accession>
<name>A0A552E3B7_MICAE</name>
<evidence type="ECO:0000313" key="2">
    <source>
        <dbReference type="Proteomes" id="UP000319313"/>
    </source>
</evidence>
<sequence length="306" mass="34185">MNSLIKYYTQIETKIIQEIKRVTSTEQIVQIIQSEIRIIANHNSEYILGLTDSQRTLAWERLDTLSKSFNILTAIKFPQVHAQEHRQSHDHKDNSNQNMNNILVGAASGGIAGTFTGVPIFGTLVGAGIGAGVGIASNLIPNNQETENVNSKVRGENEVPLLRIDIDPILSNLHQGFKEIDEAVTRCLEDRKKTLDKPSLDKLTDVLEVLQDLMGEELDDQNQIPTLVSKQLKRIPSILRHYGMEARVYQPKGEPSSQDWAMFEFEPSLEPDSPEYVTMKPAFVKGDEVILQGRVIEPTPTQSSSN</sequence>
<reference evidence="1 2" key="1">
    <citation type="submission" date="2019-01" db="EMBL/GenBank/DDBJ databases">
        <title>Coherence of Microcystis species and biogeography revealed through population genomics.</title>
        <authorList>
            <person name="Perez-Carrascal O.M."/>
            <person name="Terrat Y."/>
            <person name="Giani A."/>
            <person name="Fortin N."/>
            <person name="Tromas N."/>
            <person name="Shapiro B.J."/>
        </authorList>
    </citation>
    <scope>NUCLEOTIDE SEQUENCE [LARGE SCALE GENOMIC DNA]</scope>
    <source>
        <strain evidence="1">Ma_SC_T_19800800_S464</strain>
    </source>
</reference>
<gene>
    <name evidence="1" type="ORF">EWV81_03740</name>
</gene>
<proteinExistence type="predicted"/>